<sequence length="99" mass="11153">MTGLGNRPARDVLACVEDLETRLQGWPSFGEDPDGYVRREDDLAQILETRPTWRATVRRRWDGASISMIGLRATSTMGFAQACRNWVAQARRKLEDASA</sequence>
<dbReference type="Proteomes" id="UP001596056">
    <property type="component" value="Unassembled WGS sequence"/>
</dbReference>
<dbReference type="EMBL" id="JBHSNA010000015">
    <property type="protein sequence ID" value="MFC5567508.1"/>
    <property type="molecule type" value="Genomic_DNA"/>
</dbReference>
<comment type="caution">
    <text evidence="1">The sequence shown here is derived from an EMBL/GenBank/DDBJ whole genome shotgun (WGS) entry which is preliminary data.</text>
</comment>
<name>A0ABW0SET2_9RHOB</name>
<accession>A0ABW0SET2</accession>
<keyword evidence="2" id="KW-1185">Reference proteome</keyword>
<organism evidence="1 2">
    <name type="scientific">Rubellimicrobium aerolatum</name>
    <dbReference type="NCBI Taxonomy" id="490979"/>
    <lineage>
        <taxon>Bacteria</taxon>
        <taxon>Pseudomonadati</taxon>
        <taxon>Pseudomonadota</taxon>
        <taxon>Alphaproteobacteria</taxon>
        <taxon>Rhodobacterales</taxon>
        <taxon>Roseobacteraceae</taxon>
        <taxon>Rubellimicrobium</taxon>
    </lineage>
</organism>
<proteinExistence type="predicted"/>
<evidence type="ECO:0000313" key="2">
    <source>
        <dbReference type="Proteomes" id="UP001596056"/>
    </source>
</evidence>
<dbReference type="RefSeq" id="WP_209841070.1">
    <property type="nucleotide sequence ID" value="NZ_JAGGJP010000009.1"/>
</dbReference>
<gene>
    <name evidence="1" type="ORF">ACFPOC_13930</name>
</gene>
<protein>
    <submittedName>
        <fullName evidence="1">Uncharacterized protein</fullName>
    </submittedName>
</protein>
<reference evidence="2" key="1">
    <citation type="journal article" date="2019" name="Int. J. Syst. Evol. Microbiol.">
        <title>The Global Catalogue of Microorganisms (GCM) 10K type strain sequencing project: providing services to taxonomists for standard genome sequencing and annotation.</title>
        <authorList>
            <consortium name="The Broad Institute Genomics Platform"/>
            <consortium name="The Broad Institute Genome Sequencing Center for Infectious Disease"/>
            <person name="Wu L."/>
            <person name="Ma J."/>
        </authorList>
    </citation>
    <scope>NUCLEOTIDE SEQUENCE [LARGE SCALE GENOMIC DNA]</scope>
    <source>
        <strain evidence="2">KACC 11588</strain>
    </source>
</reference>
<evidence type="ECO:0000313" key="1">
    <source>
        <dbReference type="EMBL" id="MFC5567508.1"/>
    </source>
</evidence>